<evidence type="ECO:0000313" key="3">
    <source>
        <dbReference type="EMBL" id="QDV57869.1"/>
    </source>
</evidence>
<evidence type="ECO:0000313" key="4">
    <source>
        <dbReference type="Proteomes" id="UP000316770"/>
    </source>
</evidence>
<feature type="chain" id="PRO_5021991662" description="Lipoprotein" evidence="2">
    <location>
        <begin position="19"/>
        <end position="128"/>
    </location>
</feature>
<feature type="region of interest" description="Disordered" evidence="1">
    <location>
        <begin position="83"/>
        <end position="128"/>
    </location>
</feature>
<feature type="signal peptide" evidence="2">
    <location>
        <begin position="1"/>
        <end position="18"/>
    </location>
</feature>
<dbReference type="OrthoDB" id="9999725at2"/>
<evidence type="ECO:0008006" key="5">
    <source>
        <dbReference type="Google" id="ProtNLM"/>
    </source>
</evidence>
<sequence precursor="true">MNARFVTLVAAVSLAALTGCTGIGNGFCGGNLGAPCGAGCAAAVNPAYDYAPTPEPGCGCGTDAYSGYSTGGYYEGMGSYSEPSYQGGWQSSQGVPQPGQYSDGGYVVPNGPGTNMAPAPTLPQPNNQ</sequence>
<dbReference type="PROSITE" id="PS51257">
    <property type="entry name" value="PROKAR_LIPOPROTEIN"/>
    <property type="match status" value="1"/>
</dbReference>
<protein>
    <recommendedName>
        <fullName evidence="5">Lipoprotein</fullName>
    </recommendedName>
</protein>
<evidence type="ECO:0000256" key="1">
    <source>
        <dbReference type="SAM" id="MobiDB-lite"/>
    </source>
</evidence>
<dbReference type="AlphaFoldDB" id="A0A518IXQ7"/>
<gene>
    <name evidence="3" type="ORF">Mal33_38840</name>
</gene>
<name>A0A518IXQ7_9BACT</name>
<dbReference type="EMBL" id="CP036318">
    <property type="protein sequence ID" value="QDV57869.1"/>
    <property type="molecule type" value="Genomic_DNA"/>
</dbReference>
<keyword evidence="2" id="KW-0732">Signal</keyword>
<organism evidence="3 4">
    <name type="scientific">Rosistilla oblonga</name>
    <dbReference type="NCBI Taxonomy" id="2527990"/>
    <lineage>
        <taxon>Bacteria</taxon>
        <taxon>Pseudomonadati</taxon>
        <taxon>Planctomycetota</taxon>
        <taxon>Planctomycetia</taxon>
        <taxon>Pirellulales</taxon>
        <taxon>Pirellulaceae</taxon>
        <taxon>Rosistilla</taxon>
    </lineage>
</organism>
<dbReference type="Proteomes" id="UP000316770">
    <property type="component" value="Chromosome"/>
</dbReference>
<reference evidence="3 4" key="1">
    <citation type="submission" date="2019-02" db="EMBL/GenBank/DDBJ databases">
        <title>Deep-cultivation of Planctomycetes and their phenomic and genomic characterization uncovers novel biology.</title>
        <authorList>
            <person name="Wiegand S."/>
            <person name="Jogler M."/>
            <person name="Boedeker C."/>
            <person name="Pinto D."/>
            <person name="Vollmers J."/>
            <person name="Rivas-Marin E."/>
            <person name="Kohn T."/>
            <person name="Peeters S.H."/>
            <person name="Heuer A."/>
            <person name="Rast P."/>
            <person name="Oberbeckmann S."/>
            <person name="Bunk B."/>
            <person name="Jeske O."/>
            <person name="Meyerdierks A."/>
            <person name="Storesund J.E."/>
            <person name="Kallscheuer N."/>
            <person name="Luecker S."/>
            <person name="Lage O.M."/>
            <person name="Pohl T."/>
            <person name="Merkel B.J."/>
            <person name="Hornburger P."/>
            <person name="Mueller R.-W."/>
            <person name="Bruemmer F."/>
            <person name="Labrenz M."/>
            <person name="Spormann A.M."/>
            <person name="Op den Camp H."/>
            <person name="Overmann J."/>
            <person name="Amann R."/>
            <person name="Jetten M.S.M."/>
            <person name="Mascher T."/>
            <person name="Medema M.H."/>
            <person name="Devos D.P."/>
            <person name="Kaster A.-K."/>
            <person name="Ovreas L."/>
            <person name="Rohde M."/>
            <person name="Galperin M.Y."/>
            <person name="Jogler C."/>
        </authorList>
    </citation>
    <scope>NUCLEOTIDE SEQUENCE [LARGE SCALE GENOMIC DNA]</scope>
    <source>
        <strain evidence="3 4">Mal33</strain>
    </source>
</reference>
<dbReference type="RefSeq" id="WP_145122688.1">
    <property type="nucleotide sequence ID" value="NZ_CP036292.1"/>
</dbReference>
<keyword evidence="4" id="KW-1185">Reference proteome</keyword>
<proteinExistence type="predicted"/>
<accession>A0A518IXQ7</accession>
<evidence type="ECO:0000256" key="2">
    <source>
        <dbReference type="SAM" id="SignalP"/>
    </source>
</evidence>